<dbReference type="Proteomes" id="UP000198988">
    <property type="component" value="Unassembled WGS sequence"/>
</dbReference>
<dbReference type="Pfam" id="PF01565">
    <property type="entry name" value="FAD_binding_4"/>
    <property type="match status" value="1"/>
</dbReference>
<dbReference type="PANTHER" id="PTHR11748">
    <property type="entry name" value="D-LACTATE DEHYDROGENASE"/>
    <property type="match status" value="1"/>
</dbReference>
<dbReference type="PROSITE" id="PS51387">
    <property type="entry name" value="FAD_PCMH"/>
    <property type="match status" value="1"/>
</dbReference>
<keyword evidence="1" id="KW-0285">Flavoprotein</keyword>
<organism evidence="3 4">
    <name type="scientific">Bathymodiolus azoricus thioautotrophic gill symbiont</name>
    <dbReference type="NCBI Taxonomy" id="235205"/>
    <lineage>
        <taxon>Bacteria</taxon>
        <taxon>Pseudomonadati</taxon>
        <taxon>Pseudomonadota</taxon>
        <taxon>Gammaproteobacteria</taxon>
        <taxon>sulfur-oxidizing symbionts</taxon>
    </lineage>
</organism>
<dbReference type="InterPro" id="IPR036318">
    <property type="entry name" value="FAD-bd_PCMH-like_sf"/>
</dbReference>
<dbReference type="RefSeq" id="WP_090717619.1">
    <property type="nucleotide sequence ID" value="NZ_CAESAP020000202.1"/>
</dbReference>
<dbReference type="SUPFAM" id="SSF56176">
    <property type="entry name" value="FAD-binding/transporter-associated domain-like"/>
    <property type="match status" value="1"/>
</dbReference>
<feature type="domain" description="FAD-binding PCMH-type" evidence="2">
    <location>
        <begin position="1"/>
        <end position="144"/>
    </location>
</feature>
<evidence type="ECO:0000259" key="2">
    <source>
        <dbReference type="PROSITE" id="PS51387"/>
    </source>
</evidence>
<dbReference type="InterPro" id="IPR006094">
    <property type="entry name" value="Oxid_FAD_bind_N"/>
</dbReference>
<keyword evidence="1" id="KW-0274">FAD</keyword>
<dbReference type="EMBL" id="CDSC02000410">
    <property type="protein sequence ID" value="SEH99251.1"/>
    <property type="molecule type" value="Genomic_DNA"/>
</dbReference>
<dbReference type="GO" id="GO:0071949">
    <property type="term" value="F:FAD binding"/>
    <property type="evidence" value="ECO:0007669"/>
    <property type="project" value="InterPro"/>
</dbReference>
<dbReference type="InterPro" id="IPR016166">
    <property type="entry name" value="FAD-bd_PCMH"/>
</dbReference>
<dbReference type="Gene3D" id="3.30.465.10">
    <property type="match status" value="1"/>
</dbReference>
<dbReference type="InterPro" id="IPR016169">
    <property type="entry name" value="FAD-bd_PCMH_sub2"/>
</dbReference>
<evidence type="ECO:0000313" key="4">
    <source>
        <dbReference type="Proteomes" id="UP000198988"/>
    </source>
</evidence>
<accession>A0A1H6ML68</accession>
<gene>
    <name evidence="3" type="ORF">BAZSYMA_ACONTIG29752_2</name>
</gene>
<protein>
    <submittedName>
        <fullName evidence="3">Glycolate oxidase subunit glcE</fullName>
    </submittedName>
</protein>
<sequence length="181" mass="19773">MKNPIDTRTQQLQTLVKASSNLHINSALLDYSGVVEYYAEELVMTVKAGTPIAQIKKQLENNNQALPFYTDNDSVSIGAVYANGGQDISDSVLGVQIIDGNGELLNFGGQVMKNVAGYDVARLLVGSKGQLAMVTQISFKVMPKAYIGKIEKPCLSKNDNLICQEIEDKLKQVFDPRGVFE</sequence>
<proteinExistence type="predicted"/>
<evidence type="ECO:0000313" key="3">
    <source>
        <dbReference type="EMBL" id="SEH99251.1"/>
    </source>
</evidence>
<reference evidence="4" key="1">
    <citation type="submission" date="2016-06" db="EMBL/GenBank/DDBJ databases">
        <authorList>
            <person name="Petersen J."/>
            <person name="Sayavedra L."/>
        </authorList>
    </citation>
    <scope>NUCLEOTIDE SEQUENCE [LARGE SCALE GENOMIC DNA]</scope>
    <source>
        <strain evidence="4">BazSymA</strain>
    </source>
</reference>
<dbReference type="PANTHER" id="PTHR11748:SF103">
    <property type="entry name" value="GLYCOLATE OXIDASE SUBUNIT GLCE"/>
    <property type="match status" value="1"/>
</dbReference>
<dbReference type="AlphaFoldDB" id="A0A1H6ML68"/>
<dbReference type="OrthoDB" id="9811557at2"/>
<name>A0A1H6ML68_9GAMM</name>
<evidence type="ECO:0000256" key="1">
    <source>
        <dbReference type="ARBA" id="ARBA00022827"/>
    </source>
</evidence>